<comment type="function">
    <text evidence="6 8">This protein binds to the 23S rRNA, and is important in its secondary structure. It is located near the subunit interface in the base of the L7/L12 stalk, and near the tRNA binding site of the peptidyltransferase center.</text>
</comment>
<dbReference type="InterPro" id="IPR002358">
    <property type="entry name" value="Ribosomal_uL6_CS"/>
</dbReference>
<dbReference type="FunFam" id="3.90.930.12:FF:000002">
    <property type="entry name" value="50S ribosomal protein L6"/>
    <property type="match status" value="1"/>
</dbReference>
<evidence type="ECO:0000256" key="5">
    <source>
        <dbReference type="ARBA" id="ARBA00023274"/>
    </source>
</evidence>
<dbReference type="Gene3D" id="3.90.930.12">
    <property type="entry name" value="Ribosomal protein L6, alpha-beta domain"/>
    <property type="match status" value="2"/>
</dbReference>
<dbReference type="PRINTS" id="PR00059">
    <property type="entry name" value="RIBOSOMALL6"/>
</dbReference>
<keyword evidence="3 6" id="KW-0694">RNA-binding</keyword>
<dbReference type="PIRSF" id="PIRSF002162">
    <property type="entry name" value="Ribosomal_L6"/>
    <property type="match status" value="1"/>
</dbReference>
<dbReference type="GO" id="GO:0003735">
    <property type="term" value="F:structural constituent of ribosome"/>
    <property type="evidence" value="ECO:0007669"/>
    <property type="project" value="UniProtKB-UniRule"/>
</dbReference>
<dbReference type="Proteomes" id="UP000032360">
    <property type="component" value="Unassembled WGS sequence"/>
</dbReference>
<evidence type="ECO:0000256" key="4">
    <source>
        <dbReference type="ARBA" id="ARBA00022980"/>
    </source>
</evidence>
<dbReference type="PATRIC" id="fig|1280514.3.peg.709"/>
<feature type="domain" description="Large ribosomal subunit protein uL6 alpha-beta" evidence="9">
    <location>
        <begin position="11"/>
        <end position="83"/>
    </location>
</feature>
<evidence type="ECO:0000256" key="3">
    <source>
        <dbReference type="ARBA" id="ARBA00022884"/>
    </source>
</evidence>
<dbReference type="InterPro" id="IPR036789">
    <property type="entry name" value="Ribosomal_uL6-like_a/b-dom_sf"/>
</dbReference>
<dbReference type="GO" id="GO:0002181">
    <property type="term" value="P:cytoplasmic translation"/>
    <property type="evidence" value="ECO:0007669"/>
    <property type="project" value="TreeGrafter"/>
</dbReference>
<dbReference type="FunFam" id="3.90.930.12:FF:000001">
    <property type="entry name" value="50S ribosomal protein L6"/>
    <property type="match status" value="1"/>
</dbReference>
<dbReference type="AlphaFoldDB" id="A0A0D8HLF1"/>
<protein>
    <recommendedName>
        <fullName evidence="6">Large ribosomal subunit protein uL6</fullName>
    </recommendedName>
</protein>
<dbReference type="InterPro" id="IPR000702">
    <property type="entry name" value="Ribosomal_uL6-like"/>
</dbReference>
<sequence>MSRIGKVPVEVPQGVSVEILGSNDIKVSGPKGTLSRVLPGEISVSQQESVLVIERPNDERLSKSLHGLSRTLVSNMVAGVTSGFTKELEIIGVGYRCIAKGPGELELSLGFSHTVKVVAPEGITFEVPTPTRIIIRGIDKEIVGQVAANIRKIRKPEPYKGKGVRYLGEKVQRKAGKTGK</sequence>
<dbReference type="OrthoDB" id="9805007at2"/>
<gene>
    <name evidence="6 10" type="primary">rplF</name>
    <name evidence="10" type="ORF">AXFE_05200</name>
</gene>
<dbReference type="PANTHER" id="PTHR11655:SF14">
    <property type="entry name" value="LARGE RIBOSOMAL SUBUNIT PROTEIN UL6M"/>
    <property type="match status" value="1"/>
</dbReference>
<keyword evidence="11" id="KW-1185">Reference proteome</keyword>
<dbReference type="NCBIfam" id="TIGR03654">
    <property type="entry name" value="L6_bact"/>
    <property type="match status" value="1"/>
</dbReference>
<accession>A0A0D8HLF1</accession>
<dbReference type="InterPro" id="IPR020040">
    <property type="entry name" value="Ribosomal_uL6_a/b-dom"/>
</dbReference>
<keyword evidence="5 6" id="KW-0687">Ribonucleoprotein</keyword>
<dbReference type="SUPFAM" id="SSF56053">
    <property type="entry name" value="Ribosomal protein L6"/>
    <property type="match status" value="2"/>
</dbReference>
<dbReference type="EMBL" id="JXYS01000012">
    <property type="protein sequence ID" value="KJF18572.1"/>
    <property type="molecule type" value="Genomic_DNA"/>
</dbReference>
<dbReference type="Pfam" id="PF00347">
    <property type="entry name" value="Ribosomal_L6"/>
    <property type="match status" value="2"/>
</dbReference>
<evidence type="ECO:0000256" key="6">
    <source>
        <dbReference type="HAMAP-Rule" id="MF_01365"/>
    </source>
</evidence>
<dbReference type="STRING" id="1280514.AXFE_05200"/>
<organism evidence="10 11">
    <name type="scientific">Acidithrix ferrooxidans</name>
    <dbReference type="NCBI Taxonomy" id="1280514"/>
    <lineage>
        <taxon>Bacteria</taxon>
        <taxon>Bacillati</taxon>
        <taxon>Actinomycetota</taxon>
        <taxon>Acidimicrobiia</taxon>
        <taxon>Acidimicrobiales</taxon>
        <taxon>Acidimicrobiaceae</taxon>
        <taxon>Acidithrix</taxon>
    </lineage>
</organism>
<dbReference type="GO" id="GO:0022625">
    <property type="term" value="C:cytosolic large ribosomal subunit"/>
    <property type="evidence" value="ECO:0007669"/>
    <property type="project" value="UniProtKB-UniRule"/>
</dbReference>
<evidence type="ECO:0000259" key="9">
    <source>
        <dbReference type="Pfam" id="PF00347"/>
    </source>
</evidence>
<keyword evidence="4 6" id="KW-0689">Ribosomal protein</keyword>
<evidence type="ECO:0000256" key="7">
    <source>
        <dbReference type="RuleBase" id="RU003869"/>
    </source>
</evidence>
<dbReference type="RefSeq" id="WP_052604314.1">
    <property type="nucleotide sequence ID" value="NZ_JXYS01000012.1"/>
</dbReference>
<name>A0A0D8HLF1_9ACTN</name>
<dbReference type="HAMAP" id="MF_01365_B">
    <property type="entry name" value="Ribosomal_uL6_B"/>
    <property type="match status" value="1"/>
</dbReference>
<comment type="caution">
    <text evidence="10">The sequence shown here is derived from an EMBL/GenBank/DDBJ whole genome shotgun (WGS) entry which is preliminary data.</text>
</comment>
<dbReference type="PANTHER" id="PTHR11655">
    <property type="entry name" value="60S/50S RIBOSOMAL PROTEIN L6/L9"/>
    <property type="match status" value="1"/>
</dbReference>
<evidence type="ECO:0000256" key="8">
    <source>
        <dbReference type="RuleBase" id="RU003870"/>
    </source>
</evidence>
<evidence type="ECO:0000313" key="10">
    <source>
        <dbReference type="EMBL" id="KJF18572.1"/>
    </source>
</evidence>
<dbReference type="PROSITE" id="PS00525">
    <property type="entry name" value="RIBOSOMAL_L6_1"/>
    <property type="match status" value="1"/>
</dbReference>
<keyword evidence="2 6" id="KW-0699">rRNA-binding</keyword>
<evidence type="ECO:0000313" key="11">
    <source>
        <dbReference type="Proteomes" id="UP000032360"/>
    </source>
</evidence>
<dbReference type="GO" id="GO:0019843">
    <property type="term" value="F:rRNA binding"/>
    <property type="evidence" value="ECO:0007669"/>
    <property type="project" value="UniProtKB-UniRule"/>
</dbReference>
<reference evidence="10 11" key="1">
    <citation type="submission" date="2015-01" db="EMBL/GenBank/DDBJ databases">
        <title>Draft genome of the acidophilic iron oxidizer Acidithrix ferrooxidans strain Py-F3.</title>
        <authorList>
            <person name="Poehlein A."/>
            <person name="Eisen S."/>
            <person name="Schloemann M."/>
            <person name="Johnson B.D."/>
            <person name="Daniel R."/>
            <person name="Muehling M."/>
        </authorList>
    </citation>
    <scope>NUCLEOTIDE SEQUENCE [LARGE SCALE GENOMIC DNA]</scope>
    <source>
        <strain evidence="10 11">Py-F3</strain>
    </source>
</reference>
<evidence type="ECO:0000256" key="1">
    <source>
        <dbReference type="ARBA" id="ARBA00009356"/>
    </source>
</evidence>
<feature type="domain" description="Large ribosomal subunit protein uL6 alpha-beta" evidence="9">
    <location>
        <begin position="91"/>
        <end position="166"/>
    </location>
</feature>
<comment type="subunit">
    <text evidence="6">Part of the 50S ribosomal subunit.</text>
</comment>
<comment type="similarity">
    <text evidence="1 6 7">Belongs to the universal ribosomal protein uL6 family.</text>
</comment>
<proteinExistence type="inferred from homology"/>
<dbReference type="InterPro" id="IPR019906">
    <property type="entry name" value="Ribosomal_uL6_bac-type"/>
</dbReference>
<evidence type="ECO:0000256" key="2">
    <source>
        <dbReference type="ARBA" id="ARBA00022730"/>
    </source>
</evidence>